<dbReference type="KEGG" id="sfj:SAMEA4384070_1204"/>
<evidence type="ECO:0008006" key="3">
    <source>
        <dbReference type="Google" id="ProtNLM"/>
    </source>
</evidence>
<evidence type="ECO:0000313" key="1">
    <source>
        <dbReference type="EMBL" id="SNV95280.1"/>
    </source>
</evidence>
<proteinExistence type="predicted"/>
<protein>
    <recommendedName>
        <fullName evidence="3">Ash protein family</fullName>
    </recommendedName>
</protein>
<gene>
    <name evidence="1" type="ORF">SAMEA4384070_01204</name>
</gene>
<dbReference type="EMBL" id="LT906479">
    <property type="protein sequence ID" value="SNV95280.1"/>
    <property type="molecule type" value="Genomic_DNA"/>
</dbReference>
<reference evidence="1 2" key="1">
    <citation type="submission" date="2017-06" db="EMBL/GenBank/DDBJ databases">
        <authorList>
            <consortium name="Pathogen Informatics"/>
        </authorList>
    </citation>
    <scope>NUCLEOTIDE SEQUENCE [LARGE SCALE GENOMIC DNA]</scope>
    <source>
        <strain evidence="1 2">NCTC12148</strain>
    </source>
</reference>
<accession>A0A240BIH6</accession>
<evidence type="ECO:0000313" key="2">
    <source>
        <dbReference type="Proteomes" id="UP000215134"/>
    </source>
</evidence>
<name>A0A240BIH6_SERFI</name>
<sequence>MTNDDVLSAMNLTKPDIGKYVAGTAGGFSAVISFDGGSFATNTRAEFSEAIKKGEATNVYQSSFATNKCREFCESIKKGSTVNAARWLRGRVNYSLGFFRCSFLSLRPHASSTQEEKLAPGFSSFSRSTLASMSAISSCGKRIAFLSDLLFVFPVAIASAHISVCGGSTPYNKKRHSKTLDVGAHQNVRWAHTLSTGKAQEIHKITKPGSASTLTGPLTTNDRESIEAAMLNHTTHPQGRNTHTQTQPSFTYVFVAIRRTSPQLKHEQRRVTACTEREARKILVRDFVLVLASRIAAQAVSHG</sequence>
<keyword evidence="2" id="KW-1185">Reference proteome</keyword>
<dbReference type="Proteomes" id="UP000215134">
    <property type="component" value="Chromosome 1"/>
</dbReference>
<dbReference type="AlphaFoldDB" id="A0A240BIH6"/>
<organism evidence="1 2">
    <name type="scientific">Serratia ficaria</name>
    <dbReference type="NCBI Taxonomy" id="61651"/>
    <lineage>
        <taxon>Bacteria</taxon>
        <taxon>Pseudomonadati</taxon>
        <taxon>Pseudomonadota</taxon>
        <taxon>Gammaproteobacteria</taxon>
        <taxon>Enterobacterales</taxon>
        <taxon>Yersiniaceae</taxon>
        <taxon>Serratia</taxon>
    </lineage>
</organism>
<dbReference type="NCBIfam" id="NF033153">
    <property type="entry name" value="phage_ICD_like"/>
    <property type="match status" value="1"/>
</dbReference>